<evidence type="ECO:0000256" key="4">
    <source>
        <dbReference type="PROSITE-ProRule" id="PRU00433"/>
    </source>
</evidence>
<evidence type="ECO:0000256" key="1">
    <source>
        <dbReference type="ARBA" id="ARBA00022617"/>
    </source>
</evidence>
<dbReference type="InterPro" id="IPR036909">
    <property type="entry name" value="Cyt_c-like_dom_sf"/>
</dbReference>
<keyword evidence="8" id="KW-1185">Reference proteome</keyword>
<accession>A0ABS2WQ19</accession>
<name>A0ABS2WQ19_9BACT</name>
<reference evidence="8" key="1">
    <citation type="submission" date="2021-02" db="EMBL/GenBank/DDBJ databases">
        <title>Sulfurospirillum tamanensis sp. nov.</title>
        <authorList>
            <person name="Merkel A.Y."/>
        </authorList>
    </citation>
    <scope>NUCLEOTIDE SEQUENCE [LARGE SCALE GENOMIC DNA]</scope>
    <source>
        <strain evidence="8">T05b</strain>
    </source>
</reference>
<keyword evidence="1 4" id="KW-0349">Heme</keyword>
<reference evidence="7 8" key="3">
    <citation type="submission" date="2021-02" db="EMBL/GenBank/DDBJ databases">
        <authorList>
            <person name="Merkel A.Y."/>
        </authorList>
    </citation>
    <scope>NUCLEOTIDE SEQUENCE [LARGE SCALE GENOMIC DNA]</scope>
    <source>
        <strain evidence="7 8">T05b</strain>
    </source>
</reference>
<reference evidence="7 8" key="2">
    <citation type="submission" date="2021-02" db="EMBL/GenBank/DDBJ databases">
        <title>Sulfurospirillum tamanensis sp. nov.</title>
        <authorList>
            <person name="Frolova A."/>
            <person name="Merkel A."/>
            <person name="Slobodkin A."/>
        </authorList>
    </citation>
    <scope>NUCLEOTIDE SEQUENCE [LARGE SCALE GENOMIC DNA]</scope>
    <source>
        <strain evidence="7 8">T05b</strain>
    </source>
</reference>
<evidence type="ECO:0000256" key="2">
    <source>
        <dbReference type="ARBA" id="ARBA00022723"/>
    </source>
</evidence>
<comment type="caution">
    <text evidence="7">The sequence shown here is derived from an EMBL/GenBank/DDBJ whole genome shotgun (WGS) entry which is preliminary data.</text>
</comment>
<dbReference type="InterPro" id="IPR009056">
    <property type="entry name" value="Cyt_c-like_dom"/>
</dbReference>
<proteinExistence type="predicted"/>
<dbReference type="RefSeq" id="WP_205457756.1">
    <property type="nucleotide sequence ID" value="NZ_JAFHKK010000001.1"/>
</dbReference>
<keyword evidence="5" id="KW-0732">Signal</keyword>
<feature type="signal peptide" evidence="5">
    <location>
        <begin position="1"/>
        <end position="21"/>
    </location>
</feature>
<evidence type="ECO:0000259" key="6">
    <source>
        <dbReference type="PROSITE" id="PS51007"/>
    </source>
</evidence>
<feature type="chain" id="PRO_5046424621" description="Cytochrome c domain-containing protein" evidence="5">
    <location>
        <begin position="22"/>
        <end position="107"/>
    </location>
</feature>
<dbReference type="EMBL" id="JAFHKK010000001">
    <property type="protein sequence ID" value="MBN2963324.1"/>
    <property type="molecule type" value="Genomic_DNA"/>
</dbReference>
<feature type="domain" description="Cytochrome c" evidence="6">
    <location>
        <begin position="18"/>
        <end position="106"/>
    </location>
</feature>
<gene>
    <name evidence="7" type="ORF">JWV37_00895</name>
</gene>
<evidence type="ECO:0000313" key="7">
    <source>
        <dbReference type="EMBL" id="MBN2963324.1"/>
    </source>
</evidence>
<evidence type="ECO:0000256" key="3">
    <source>
        <dbReference type="ARBA" id="ARBA00023004"/>
    </source>
</evidence>
<dbReference type="Gene3D" id="1.10.760.10">
    <property type="entry name" value="Cytochrome c-like domain"/>
    <property type="match status" value="1"/>
</dbReference>
<dbReference type="SUPFAM" id="SSF46626">
    <property type="entry name" value="Cytochrome c"/>
    <property type="match status" value="1"/>
</dbReference>
<evidence type="ECO:0000256" key="5">
    <source>
        <dbReference type="SAM" id="SignalP"/>
    </source>
</evidence>
<evidence type="ECO:0000313" key="8">
    <source>
        <dbReference type="Proteomes" id="UP000703590"/>
    </source>
</evidence>
<protein>
    <recommendedName>
        <fullName evidence="6">Cytochrome c domain-containing protein</fullName>
    </recommendedName>
</protein>
<keyword evidence="2 4" id="KW-0479">Metal-binding</keyword>
<dbReference type="PROSITE" id="PS51007">
    <property type="entry name" value="CYTC"/>
    <property type="match status" value="1"/>
</dbReference>
<sequence>MKKKFTLVFLLIAGGSSLAFAQGEQLFNSPTLGGSKNDASCVTCHAGGEGLNAPLFDRKEYVMMGQTFSTLEDIVNMCIQMPLEGKAIDPNGAEMKHLLNYMKTLTK</sequence>
<keyword evidence="3 4" id="KW-0408">Iron</keyword>
<organism evidence="7 8">
    <name type="scientific">Sulfurospirillum tamanense</name>
    <dbReference type="NCBI Taxonomy" id="2813362"/>
    <lineage>
        <taxon>Bacteria</taxon>
        <taxon>Pseudomonadati</taxon>
        <taxon>Campylobacterota</taxon>
        <taxon>Epsilonproteobacteria</taxon>
        <taxon>Campylobacterales</taxon>
        <taxon>Sulfurospirillaceae</taxon>
        <taxon>Sulfurospirillum</taxon>
    </lineage>
</organism>
<dbReference type="Proteomes" id="UP000703590">
    <property type="component" value="Unassembled WGS sequence"/>
</dbReference>